<feature type="domain" description="SGNH" evidence="3">
    <location>
        <begin position="407"/>
        <end position="665"/>
    </location>
</feature>
<feature type="transmembrane region" description="Helical" evidence="1">
    <location>
        <begin position="162"/>
        <end position="183"/>
    </location>
</feature>
<keyword evidence="1" id="KW-0472">Membrane</keyword>
<feature type="transmembrane region" description="Helical" evidence="1">
    <location>
        <begin position="348"/>
        <end position="366"/>
    </location>
</feature>
<evidence type="ECO:0000313" key="4">
    <source>
        <dbReference type="EMBL" id="MBP1857325.1"/>
    </source>
</evidence>
<evidence type="ECO:0000256" key="1">
    <source>
        <dbReference type="SAM" id="Phobius"/>
    </source>
</evidence>
<dbReference type="Proteomes" id="UP000823786">
    <property type="component" value="Unassembled WGS sequence"/>
</dbReference>
<feature type="domain" description="Acyltransferase 3" evidence="2">
    <location>
        <begin position="6"/>
        <end position="323"/>
    </location>
</feature>
<gene>
    <name evidence="4" type="ORF">J2Z75_000805</name>
</gene>
<sequence>MNYRREIDGLRSVAVIPVVLFHAGFQLFSGGFIGVDIFFVISGYLITSIIIAERDRGVFSLLKFYERRARRILPVLFFVLLCCLPFAWVWMLPAQMASFARSIIAVCLFGSNFLFWHESGGYFAAASEEQPLLHTWSLAVEEQYYMLFPLFVMLMWRFGRHALIGAIAAVALASLLLAQYGSVNFTTANFYLPNTRAWELLAGSLCAFLLAGGRQYSSNILSLTGLAIIVFSIFAYDEATPFPSLYALVPVLGAVLVILFASAGTLTAQLLSTRPMVGVGLISYSLYLWHQPVFALARIRGLTEPSMALMSLLALACVGLAYLSWRFIETPFRKGSGVQLLPTPARMLGGGAITAALFIGIGLYGVSDNGLQFRLPPDALTALAEQEHHDPVMDTCLFDKGEASLPHPVRDCLTQHSTASRTILIGDSHAAALAGEALRSFDSNNVDLYVMTHSACVGFSGFYVSNPKYKLRCDPFFRGIEDYIQKSGMATVIMASRWSLYVDGAPFDNGEGGIESLKPTYVDLLDRLDEHATQGDPARKARVLKQYVADIQKYLDAGRNVVLVYPIPEAGWNVPERVAKSAMYGVKNLEFSTSYDRYRQRNGAVIAAFDAISHPNLFRVRPADFFCDSFLKDRCINSLSAERVFYFDDDHLSDSGADLVVPAILAAVEVINGRTAGPALVTR</sequence>
<feature type="transmembrane region" description="Helical" evidence="1">
    <location>
        <begin position="242"/>
        <end position="266"/>
    </location>
</feature>
<dbReference type="RefSeq" id="WP_209847992.1">
    <property type="nucleotide sequence ID" value="NZ_JAGGJV010000001.1"/>
</dbReference>
<feature type="transmembrane region" description="Helical" evidence="1">
    <location>
        <begin position="7"/>
        <end position="25"/>
    </location>
</feature>
<evidence type="ECO:0000313" key="5">
    <source>
        <dbReference type="Proteomes" id="UP000823786"/>
    </source>
</evidence>
<evidence type="ECO:0000259" key="2">
    <source>
        <dbReference type="Pfam" id="PF01757"/>
    </source>
</evidence>
<comment type="caution">
    <text evidence="4">The sequence shown here is derived from an EMBL/GenBank/DDBJ whole genome shotgun (WGS) entry which is preliminary data.</text>
</comment>
<feature type="transmembrane region" description="Helical" evidence="1">
    <location>
        <begin position="220"/>
        <end position="236"/>
    </location>
</feature>
<dbReference type="PANTHER" id="PTHR23028">
    <property type="entry name" value="ACETYLTRANSFERASE"/>
    <property type="match status" value="1"/>
</dbReference>
<organism evidence="4 5">
    <name type="scientific">Rhizobium herbae</name>
    <dbReference type="NCBI Taxonomy" id="508661"/>
    <lineage>
        <taxon>Bacteria</taxon>
        <taxon>Pseudomonadati</taxon>
        <taxon>Pseudomonadota</taxon>
        <taxon>Alphaproteobacteria</taxon>
        <taxon>Hyphomicrobiales</taxon>
        <taxon>Rhizobiaceae</taxon>
        <taxon>Rhizobium/Agrobacterium group</taxon>
        <taxon>Rhizobium</taxon>
    </lineage>
</organism>
<feature type="transmembrane region" description="Helical" evidence="1">
    <location>
        <begin position="72"/>
        <end position="92"/>
    </location>
</feature>
<dbReference type="InterPro" id="IPR002656">
    <property type="entry name" value="Acyl_transf_3_dom"/>
</dbReference>
<name>A0ABS4EHA3_9HYPH</name>
<keyword evidence="5" id="KW-1185">Reference proteome</keyword>
<feature type="transmembrane region" description="Helical" evidence="1">
    <location>
        <begin position="31"/>
        <end position="52"/>
    </location>
</feature>
<dbReference type="InterPro" id="IPR043968">
    <property type="entry name" value="SGNH"/>
</dbReference>
<feature type="transmembrane region" description="Helical" evidence="1">
    <location>
        <begin position="308"/>
        <end position="328"/>
    </location>
</feature>
<keyword evidence="1" id="KW-1133">Transmembrane helix</keyword>
<dbReference type="InterPro" id="IPR050879">
    <property type="entry name" value="Acyltransferase_3"/>
</dbReference>
<keyword evidence="1" id="KW-0812">Transmembrane</keyword>
<dbReference type="Pfam" id="PF19040">
    <property type="entry name" value="SGNH"/>
    <property type="match status" value="1"/>
</dbReference>
<protein>
    <submittedName>
        <fullName evidence="4">Peptidoglycan/LPS O-acetylase OafA/YrhL</fullName>
    </submittedName>
</protein>
<dbReference type="EMBL" id="JAGGJV010000001">
    <property type="protein sequence ID" value="MBP1857325.1"/>
    <property type="molecule type" value="Genomic_DNA"/>
</dbReference>
<feature type="transmembrane region" description="Helical" evidence="1">
    <location>
        <begin position="195"/>
        <end position="213"/>
    </location>
</feature>
<evidence type="ECO:0000259" key="3">
    <source>
        <dbReference type="Pfam" id="PF19040"/>
    </source>
</evidence>
<feature type="transmembrane region" description="Helical" evidence="1">
    <location>
        <begin position="98"/>
        <end position="116"/>
    </location>
</feature>
<reference evidence="4 5" key="1">
    <citation type="submission" date="2021-03" db="EMBL/GenBank/DDBJ databases">
        <title>Genomic Encyclopedia of Type Strains, Phase IV (KMG-IV): sequencing the most valuable type-strain genomes for metagenomic binning, comparative biology and taxonomic classification.</title>
        <authorList>
            <person name="Goeker M."/>
        </authorList>
    </citation>
    <scope>NUCLEOTIDE SEQUENCE [LARGE SCALE GENOMIC DNA]</scope>
    <source>
        <strain evidence="4 5">DSM 26427</strain>
    </source>
</reference>
<dbReference type="Pfam" id="PF01757">
    <property type="entry name" value="Acyl_transf_3"/>
    <property type="match status" value="1"/>
</dbReference>
<dbReference type="PANTHER" id="PTHR23028:SF53">
    <property type="entry name" value="ACYL_TRANSF_3 DOMAIN-CONTAINING PROTEIN"/>
    <property type="match status" value="1"/>
</dbReference>
<accession>A0ABS4EHA3</accession>
<proteinExistence type="predicted"/>